<dbReference type="PANTHER" id="PTHR36454:SF1">
    <property type="entry name" value="DUF1015 DOMAIN-CONTAINING PROTEIN"/>
    <property type="match status" value="1"/>
</dbReference>
<dbReference type="PANTHER" id="PTHR36454">
    <property type="entry name" value="LMO2823 PROTEIN"/>
    <property type="match status" value="1"/>
</dbReference>
<sequence>MDLPSDIDHYDRTRRGTARPPLNTMPSVDDDLSSGLGPEEFSARVFGTAAPRTGGGLELAPFRGVRFVPEVAGDLASVTMPPYDLIDEAAALRLLAEGGHNIIRLNLPRAAGETYDAAGRRLRRWLDRGALTVDPEPALYVYEAARGGTVLQRGLIGGLGLRAESDGVVLPHENVFPGPVRDRLALMAAANANLEPIFLVYEGGGDAAGVVDRAAAGTPLMEFDADDGLTHRLWRLTDPGLHARVSADLRGKQALIADGHHRYATYRALQARRHAAGDGPGPWDAGLALLVDSTRYPPHLGAIHRVLPGLRPDVALDKAGQVFSVTGFPDEGEALEALTRAEGPAFLLGGGASLHLLTGPDPDALREAMPPEHSPRWRALDTAVLDHLLIGGVWGVPENENAIEVVHDDPSAAVARARHSGGTAVILNPLKVEDVLAVAGGGERVPRKSTSFGPKPRTGLVLRLLDPDDPQEP</sequence>
<name>A0A238ZRS1_9ACTN</name>
<feature type="region of interest" description="Disordered" evidence="1">
    <location>
        <begin position="1"/>
        <end position="34"/>
    </location>
</feature>
<reference evidence="3" key="1">
    <citation type="submission" date="2017-06" db="EMBL/GenBank/DDBJ databases">
        <authorList>
            <person name="Varghese N."/>
            <person name="Submissions S."/>
        </authorList>
    </citation>
    <scope>NUCLEOTIDE SEQUENCE [LARGE SCALE GENOMIC DNA]</scope>
    <source>
        <strain evidence="3">DSM 44485</strain>
    </source>
</reference>
<dbReference type="Pfam" id="PF06245">
    <property type="entry name" value="DUF1015"/>
    <property type="match status" value="1"/>
</dbReference>
<feature type="region of interest" description="Disordered" evidence="1">
    <location>
        <begin position="443"/>
        <end position="473"/>
    </location>
</feature>
<organism evidence="2 3">
    <name type="scientific">Actinomadura mexicana</name>
    <dbReference type="NCBI Taxonomy" id="134959"/>
    <lineage>
        <taxon>Bacteria</taxon>
        <taxon>Bacillati</taxon>
        <taxon>Actinomycetota</taxon>
        <taxon>Actinomycetes</taxon>
        <taxon>Streptosporangiales</taxon>
        <taxon>Thermomonosporaceae</taxon>
        <taxon>Actinomadura</taxon>
    </lineage>
</organism>
<dbReference type="AlphaFoldDB" id="A0A238ZRS1"/>
<accession>A0A238ZRS1</accession>
<dbReference type="EMBL" id="FZNP01000007">
    <property type="protein sequence ID" value="SNR85648.1"/>
    <property type="molecule type" value="Genomic_DNA"/>
</dbReference>
<gene>
    <name evidence="2" type="ORF">SAMN06265355_107440</name>
</gene>
<proteinExistence type="predicted"/>
<feature type="compositionally biased region" description="Basic and acidic residues" evidence="1">
    <location>
        <begin position="1"/>
        <end position="14"/>
    </location>
</feature>
<keyword evidence="3" id="KW-1185">Reference proteome</keyword>
<evidence type="ECO:0000313" key="3">
    <source>
        <dbReference type="Proteomes" id="UP000198420"/>
    </source>
</evidence>
<dbReference type="Proteomes" id="UP000198420">
    <property type="component" value="Unassembled WGS sequence"/>
</dbReference>
<dbReference type="InterPro" id="IPR008323">
    <property type="entry name" value="UCP033563"/>
</dbReference>
<protein>
    <submittedName>
        <fullName evidence="2">Uncharacterized conserved protein, DUF1015 family</fullName>
    </submittedName>
</protein>
<evidence type="ECO:0000256" key="1">
    <source>
        <dbReference type="SAM" id="MobiDB-lite"/>
    </source>
</evidence>
<evidence type="ECO:0000313" key="2">
    <source>
        <dbReference type="EMBL" id="SNR85648.1"/>
    </source>
</evidence>